<dbReference type="SUPFAM" id="SSF51445">
    <property type="entry name" value="(Trans)glycosidases"/>
    <property type="match status" value="1"/>
</dbReference>
<name>A0A060CBP1_9BACT</name>
<dbReference type="AlphaFoldDB" id="A0A060CBP1"/>
<dbReference type="EMBL" id="KF123104">
    <property type="protein sequence ID" value="AIA90405.1"/>
    <property type="molecule type" value="Genomic_DNA"/>
</dbReference>
<feature type="non-terminal residue" evidence="1">
    <location>
        <position position="138"/>
    </location>
</feature>
<sequence length="138" mass="15210">MHRLVLEWTAQGGVSALRIDHPDGLADPLDYFRRLQEAVFLARCRRIDGGADDDWAAAEPLLREMFAARIEADPHGPLRRACSIVVEKILSRNENLPDDWPVDGTVGYGFLNALNGLFVDPAGQSSIESGYLEFTGDA</sequence>
<dbReference type="Gene3D" id="3.20.20.80">
    <property type="entry name" value="Glycosidases"/>
    <property type="match status" value="1"/>
</dbReference>
<proteinExistence type="predicted"/>
<reference evidence="1" key="1">
    <citation type="journal article" date="2013" name="Environ. Microbiol.">
        <title>Seasonally variable intestinal metagenomes of the red palm weevil (Rhynchophorus ferrugineus).</title>
        <authorList>
            <person name="Jia S."/>
            <person name="Zhang X."/>
            <person name="Zhang G."/>
            <person name="Yin A."/>
            <person name="Zhang S."/>
            <person name="Li F."/>
            <person name="Wang L."/>
            <person name="Zhao D."/>
            <person name="Yun Q."/>
            <person name="Tala"/>
            <person name="Wang J."/>
            <person name="Sun G."/>
            <person name="Baabdullah M."/>
            <person name="Yu X."/>
            <person name="Hu S."/>
            <person name="Al-Mssallem I.S."/>
            <person name="Yu J."/>
        </authorList>
    </citation>
    <scope>NUCLEOTIDE SEQUENCE</scope>
</reference>
<organism evidence="1">
    <name type="scientific">uncultured Stigmatella sp</name>
    <dbReference type="NCBI Taxonomy" id="290608"/>
    <lineage>
        <taxon>Bacteria</taxon>
        <taxon>Pseudomonadati</taxon>
        <taxon>Myxococcota</taxon>
        <taxon>Myxococcia</taxon>
        <taxon>Myxococcales</taxon>
        <taxon>Cystobacterineae</taxon>
        <taxon>Archangiaceae</taxon>
        <taxon>Stigmatella</taxon>
        <taxon>environmental samples</taxon>
    </lineage>
</organism>
<protein>
    <submittedName>
        <fullName evidence="1">CAZy families GH13 protein</fullName>
    </submittedName>
</protein>
<dbReference type="InterPro" id="IPR017853">
    <property type="entry name" value="GH"/>
</dbReference>
<evidence type="ECO:0000313" key="1">
    <source>
        <dbReference type="EMBL" id="AIA90405.1"/>
    </source>
</evidence>
<accession>A0A060CBP1</accession>